<dbReference type="AlphaFoldDB" id="K0TI49"/>
<organism evidence="2 3">
    <name type="scientific">Thalassiosira oceanica</name>
    <name type="common">Marine diatom</name>
    <dbReference type="NCBI Taxonomy" id="159749"/>
    <lineage>
        <taxon>Eukaryota</taxon>
        <taxon>Sar</taxon>
        <taxon>Stramenopiles</taxon>
        <taxon>Ochrophyta</taxon>
        <taxon>Bacillariophyta</taxon>
        <taxon>Coscinodiscophyceae</taxon>
        <taxon>Thalassiosirophycidae</taxon>
        <taxon>Thalassiosirales</taxon>
        <taxon>Thalassiosiraceae</taxon>
        <taxon>Thalassiosira</taxon>
    </lineage>
</organism>
<proteinExistence type="predicted"/>
<keyword evidence="3" id="KW-1185">Reference proteome</keyword>
<name>K0TI49_THAOC</name>
<evidence type="ECO:0000313" key="3">
    <source>
        <dbReference type="Proteomes" id="UP000266841"/>
    </source>
</evidence>
<evidence type="ECO:0000256" key="1">
    <source>
        <dbReference type="SAM" id="MobiDB-lite"/>
    </source>
</evidence>
<accession>K0TI49</accession>
<gene>
    <name evidence="2" type="ORF">THAOC_00990</name>
</gene>
<evidence type="ECO:0000313" key="2">
    <source>
        <dbReference type="EMBL" id="EJK77195.1"/>
    </source>
</evidence>
<sequence>MYQPVRFDVVVSGLSDGQLEMSGMLPVNILDTKVVNNNKSERDGRQDVAKAEAKVFFALERGGIAEVGDVRVGAYLWPVCADLAWVVTFPTDRNRLVGDELDGFGGIFDTLMRNWPHSFAAERVQVAMSRSRGHHELSILEHIASLGTHDSKGGVEDCCRQAAHGQSQCQGGDMVAHGHSCSKGKGQDVDVLNSELQTSRVSTYEWPPSHVQRQTGEADTGDKNGGNPTCAPPNMD</sequence>
<protein>
    <submittedName>
        <fullName evidence="2">Uncharacterized protein</fullName>
    </submittedName>
</protein>
<feature type="region of interest" description="Disordered" evidence="1">
    <location>
        <begin position="200"/>
        <end position="236"/>
    </location>
</feature>
<comment type="caution">
    <text evidence="2">The sequence shown here is derived from an EMBL/GenBank/DDBJ whole genome shotgun (WGS) entry which is preliminary data.</text>
</comment>
<dbReference type="Proteomes" id="UP000266841">
    <property type="component" value="Unassembled WGS sequence"/>
</dbReference>
<dbReference type="EMBL" id="AGNL01001193">
    <property type="protein sequence ID" value="EJK77195.1"/>
    <property type="molecule type" value="Genomic_DNA"/>
</dbReference>
<reference evidence="2 3" key="1">
    <citation type="journal article" date="2012" name="Genome Biol.">
        <title>Genome and low-iron response of an oceanic diatom adapted to chronic iron limitation.</title>
        <authorList>
            <person name="Lommer M."/>
            <person name="Specht M."/>
            <person name="Roy A.S."/>
            <person name="Kraemer L."/>
            <person name="Andreson R."/>
            <person name="Gutowska M.A."/>
            <person name="Wolf J."/>
            <person name="Bergner S.V."/>
            <person name="Schilhabel M.B."/>
            <person name="Klostermeier U.C."/>
            <person name="Beiko R.G."/>
            <person name="Rosenstiel P."/>
            <person name="Hippler M."/>
            <person name="Laroche J."/>
        </authorList>
    </citation>
    <scope>NUCLEOTIDE SEQUENCE [LARGE SCALE GENOMIC DNA]</scope>
    <source>
        <strain evidence="2 3">CCMP1005</strain>
    </source>
</reference>